<dbReference type="EMBL" id="JALHLG010000003">
    <property type="protein sequence ID" value="MCJ2185635.1"/>
    <property type="molecule type" value="Genomic_DNA"/>
</dbReference>
<feature type="transmembrane region" description="Helical" evidence="7">
    <location>
        <begin position="123"/>
        <end position="142"/>
    </location>
</feature>
<dbReference type="Proteomes" id="UP001202281">
    <property type="component" value="Unassembled WGS sequence"/>
</dbReference>
<keyword evidence="6 7" id="KW-0472">Membrane</keyword>
<keyword evidence="5 7" id="KW-1133">Transmembrane helix</keyword>
<evidence type="ECO:0000256" key="5">
    <source>
        <dbReference type="ARBA" id="ARBA00022989"/>
    </source>
</evidence>
<dbReference type="InterPro" id="IPR032808">
    <property type="entry name" value="DoxX"/>
</dbReference>
<dbReference type="Pfam" id="PF07681">
    <property type="entry name" value="DoxX"/>
    <property type="match status" value="1"/>
</dbReference>
<gene>
    <name evidence="8" type="ORF">MTR66_02275</name>
</gene>
<dbReference type="PANTHER" id="PTHR33452">
    <property type="entry name" value="OXIDOREDUCTASE CATD-RELATED"/>
    <property type="match status" value="1"/>
</dbReference>
<dbReference type="PANTHER" id="PTHR33452:SF1">
    <property type="entry name" value="INNER MEMBRANE PROTEIN YPHA-RELATED"/>
    <property type="match status" value="1"/>
</dbReference>
<proteinExistence type="inferred from homology"/>
<name>A0ABT0BKQ6_9SPHN</name>
<protein>
    <submittedName>
        <fullName evidence="8">DoxX family protein</fullName>
    </submittedName>
</protein>
<evidence type="ECO:0000313" key="9">
    <source>
        <dbReference type="Proteomes" id="UP001202281"/>
    </source>
</evidence>
<evidence type="ECO:0000256" key="2">
    <source>
        <dbReference type="ARBA" id="ARBA00006679"/>
    </source>
</evidence>
<comment type="subcellular location">
    <subcellularLocation>
        <location evidence="1">Cell membrane</location>
        <topology evidence="1">Multi-pass membrane protein</topology>
    </subcellularLocation>
</comment>
<accession>A0ABT0BKQ6</accession>
<keyword evidence="4 7" id="KW-0812">Transmembrane</keyword>
<reference evidence="8 9" key="1">
    <citation type="submission" date="2022-04" db="EMBL/GenBank/DDBJ databases">
        <title>Identification of a novel bacterium isolated from mangrove sediments.</title>
        <authorList>
            <person name="Pan X."/>
        </authorList>
    </citation>
    <scope>NUCLEOTIDE SEQUENCE [LARGE SCALE GENOMIC DNA]</scope>
    <source>
        <strain evidence="8 9">B2638</strain>
    </source>
</reference>
<evidence type="ECO:0000313" key="8">
    <source>
        <dbReference type="EMBL" id="MCJ2185635.1"/>
    </source>
</evidence>
<comment type="caution">
    <text evidence="8">The sequence shown here is derived from an EMBL/GenBank/DDBJ whole genome shotgun (WGS) entry which is preliminary data.</text>
</comment>
<evidence type="ECO:0000256" key="7">
    <source>
        <dbReference type="SAM" id="Phobius"/>
    </source>
</evidence>
<feature type="transmembrane region" description="Helical" evidence="7">
    <location>
        <begin position="19"/>
        <end position="37"/>
    </location>
</feature>
<sequence length="152" mass="16563">MQGVLALWQRITGVLQGRVIEGIALLLVRVALAGVFWRSGRSKVVEGTWLQVSDTTNYLFENDYSAVPLPPEFAAHMAVAAETLFPILLVAGAATRLSALALLGMTMVIQVFVFPEAWWSVHILWTAMALTLIVRGGGLFALDTVGLRVMPR</sequence>
<keyword evidence="9" id="KW-1185">Reference proteome</keyword>
<comment type="similarity">
    <text evidence="2">Belongs to the DoxX family.</text>
</comment>
<evidence type="ECO:0000256" key="6">
    <source>
        <dbReference type="ARBA" id="ARBA00023136"/>
    </source>
</evidence>
<evidence type="ECO:0000256" key="1">
    <source>
        <dbReference type="ARBA" id="ARBA00004651"/>
    </source>
</evidence>
<keyword evidence="3" id="KW-1003">Cell membrane</keyword>
<evidence type="ECO:0000256" key="4">
    <source>
        <dbReference type="ARBA" id="ARBA00022692"/>
    </source>
</evidence>
<evidence type="ECO:0000256" key="3">
    <source>
        <dbReference type="ARBA" id="ARBA00022475"/>
    </source>
</evidence>
<organism evidence="8 9">
    <name type="scientific">Novosphingobium beihaiensis</name>
    <dbReference type="NCBI Taxonomy" id="2930389"/>
    <lineage>
        <taxon>Bacteria</taxon>
        <taxon>Pseudomonadati</taxon>
        <taxon>Pseudomonadota</taxon>
        <taxon>Alphaproteobacteria</taxon>
        <taxon>Sphingomonadales</taxon>
        <taxon>Sphingomonadaceae</taxon>
        <taxon>Novosphingobium</taxon>
    </lineage>
</organism>
<dbReference type="InterPro" id="IPR051907">
    <property type="entry name" value="DoxX-like_oxidoreductase"/>
</dbReference>
<dbReference type="RefSeq" id="WP_243917529.1">
    <property type="nucleotide sequence ID" value="NZ_JALHLG010000003.1"/>
</dbReference>